<dbReference type="Proteomes" id="UP001500013">
    <property type="component" value="Unassembled WGS sequence"/>
</dbReference>
<accession>A0ABN2SJ51</accession>
<evidence type="ECO:0008006" key="4">
    <source>
        <dbReference type="Google" id="ProtNLM"/>
    </source>
</evidence>
<evidence type="ECO:0000313" key="3">
    <source>
        <dbReference type="Proteomes" id="UP001500013"/>
    </source>
</evidence>
<dbReference type="RefSeq" id="WP_344064556.1">
    <property type="nucleotide sequence ID" value="NZ_BAAAPU010000009.1"/>
</dbReference>
<comment type="caution">
    <text evidence="2">The sequence shown here is derived from an EMBL/GenBank/DDBJ whole genome shotgun (WGS) entry which is preliminary data.</text>
</comment>
<gene>
    <name evidence="2" type="ORF">GCM10009817_31340</name>
</gene>
<proteinExistence type="predicted"/>
<keyword evidence="3" id="KW-1185">Reference proteome</keyword>
<evidence type="ECO:0000313" key="2">
    <source>
        <dbReference type="EMBL" id="GAA1987523.1"/>
    </source>
</evidence>
<dbReference type="EMBL" id="BAAAPU010000009">
    <property type="protein sequence ID" value="GAA1987523.1"/>
    <property type="molecule type" value="Genomic_DNA"/>
</dbReference>
<sequence>MTRSPVTRSAGPLTARARHRTLVPALLALVAASALAGCESDELDSAMAEPGTTSAPAAVCAKDAKPVELPASFPAVATVPEGFIVTGVQSRSGDRTVVTAVSPKPFSQTLADMQKAYSNRGWTPSEGEVEQRDAESNFAGNGLRGRWAIREMPDCTDNTSVSLLLGK</sequence>
<organism evidence="2 3">
    <name type="scientific">Terrabacter lapilli</name>
    <dbReference type="NCBI Taxonomy" id="436231"/>
    <lineage>
        <taxon>Bacteria</taxon>
        <taxon>Bacillati</taxon>
        <taxon>Actinomycetota</taxon>
        <taxon>Actinomycetes</taxon>
        <taxon>Micrococcales</taxon>
        <taxon>Intrasporangiaceae</taxon>
        <taxon>Terrabacter</taxon>
    </lineage>
</organism>
<protein>
    <recommendedName>
        <fullName evidence="4">Lipoprotein</fullName>
    </recommendedName>
</protein>
<feature type="signal peptide" evidence="1">
    <location>
        <begin position="1"/>
        <end position="36"/>
    </location>
</feature>
<name>A0ABN2SJ51_9MICO</name>
<feature type="chain" id="PRO_5045193842" description="Lipoprotein" evidence="1">
    <location>
        <begin position="37"/>
        <end position="167"/>
    </location>
</feature>
<reference evidence="2 3" key="1">
    <citation type="journal article" date="2019" name="Int. J. Syst. Evol. Microbiol.">
        <title>The Global Catalogue of Microorganisms (GCM) 10K type strain sequencing project: providing services to taxonomists for standard genome sequencing and annotation.</title>
        <authorList>
            <consortium name="The Broad Institute Genomics Platform"/>
            <consortium name="The Broad Institute Genome Sequencing Center for Infectious Disease"/>
            <person name="Wu L."/>
            <person name="Ma J."/>
        </authorList>
    </citation>
    <scope>NUCLEOTIDE SEQUENCE [LARGE SCALE GENOMIC DNA]</scope>
    <source>
        <strain evidence="2 3">JCM 15628</strain>
    </source>
</reference>
<keyword evidence="1" id="KW-0732">Signal</keyword>
<evidence type="ECO:0000256" key="1">
    <source>
        <dbReference type="SAM" id="SignalP"/>
    </source>
</evidence>